<feature type="region of interest" description="Disordered" evidence="14">
    <location>
        <begin position="855"/>
        <end position="900"/>
    </location>
</feature>
<keyword evidence="7" id="KW-0547">Nucleotide-binding</keyword>
<feature type="domain" description="ABC transporter" evidence="16">
    <location>
        <begin position="907"/>
        <end position="1145"/>
    </location>
</feature>
<keyword evidence="9 15" id="KW-1133">Transmembrane helix</keyword>
<dbReference type="PROSITE" id="PS00211">
    <property type="entry name" value="ABC_TRANSPORTER_1"/>
    <property type="match status" value="1"/>
</dbReference>
<evidence type="ECO:0000256" key="10">
    <source>
        <dbReference type="ARBA" id="ARBA00023136"/>
    </source>
</evidence>
<feature type="transmembrane region" description="Helical" evidence="15">
    <location>
        <begin position="1274"/>
        <end position="1293"/>
    </location>
</feature>
<proteinExistence type="inferred from homology"/>
<dbReference type="CDD" id="cd03233">
    <property type="entry name" value="ABCG_PDR_domain1"/>
    <property type="match status" value="1"/>
</dbReference>
<evidence type="ECO:0000256" key="12">
    <source>
        <dbReference type="ARBA" id="ARBA00047823"/>
    </source>
</evidence>
<dbReference type="GO" id="GO:0005524">
    <property type="term" value="F:ATP binding"/>
    <property type="evidence" value="ECO:0007669"/>
    <property type="project" value="UniProtKB-KW"/>
</dbReference>
<dbReference type="FunFam" id="3.40.50.300:FF:000054">
    <property type="entry name" value="ABC multidrug transporter atrF"/>
    <property type="match status" value="1"/>
</dbReference>
<evidence type="ECO:0000256" key="8">
    <source>
        <dbReference type="ARBA" id="ARBA00022840"/>
    </source>
</evidence>
<feature type="compositionally biased region" description="Low complexity" evidence="14">
    <location>
        <begin position="877"/>
        <end position="887"/>
    </location>
</feature>
<feature type="transmembrane region" description="Helical" evidence="15">
    <location>
        <begin position="1243"/>
        <end position="1262"/>
    </location>
</feature>
<evidence type="ECO:0000256" key="6">
    <source>
        <dbReference type="ARBA" id="ARBA00022737"/>
    </source>
</evidence>
<dbReference type="FunFam" id="3.40.50.300:FF:001650">
    <property type="entry name" value="ABC drug exporter AtrF"/>
    <property type="match status" value="1"/>
</dbReference>
<organism evidence="17 18">
    <name type="scientific">Apiospora kogelbergensis</name>
    <dbReference type="NCBI Taxonomy" id="1337665"/>
    <lineage>
        <taxon>Eukaryota</taxon>
        <taxon>Fungi</taxon>
        <taxon>Dikarya</taxon>
        <taxon>Ascomycota</taxon>
        <taxon>Pezizomycotina</taxon>
        <taxon>Sordariomycetes</taxon>
        <taxon>Xylariomycetidae</taxon>
        <taxon>Amphisphaeriales</taxon>
        <taxon>Apiosporaceae</taxon>
        <taxon>Apiospora</taxon>
    </lineage>
</organism>
<dbReference type="CDD" id="cd03232">
    <property type="entry name" value="ABCG_PDR_domain2"/>
    <property type="match status" value="1"/>
</dbReference>
<evidence type="ECO:0000256" key="9">
    <source>
        <dbReference type="ARBA" id="ARBA00022989"/>
    </source>
</evidence>
<dbReference type="InterPro" id="IPR029481">
    <property type="entry name" value="ABC_trans_N"/>
</dbReference>
<dbReference type="InterPro" id="IPR013525">
    <property type="entry name" value="ABC2_TM"/>
</dbReference>
<feature type="compositionally biased region" description="Acidic residues" evidence="14">
    <location>
        <begin position="128"/>
        <end position="137"/>
    </location>
</feature>
<comment type="similarity">
    <text evidence="2">Belongs to the ABC transporter superfamily. ABCG family. PDR (TC 3.A.1.205) subfamily.</text>
</comment>
<evidence type="ECO:0000256" key="4">
    <source>
        <dbReference type="ARBA" id="ARBA00022475"/>
    </source>
</evidence>
<dbReference type="PROSITE" id="PS50893">
    <property type="entry name" value="ABC_TRANSPORTER_2"/>
    <property type="match status" value="2"/>
</dbReference>
<feature type="transmembrane region" description="Helical" evidence="15">
    <location>
        <begin position="1533"/>
        <end position="1552"/>
    </location>
</feature>
<keyword evidence="10 15" id="KW-0472">Membrane</keyword>
<dbReference type="EMBL" id="JAQQWP010000004">
    <property type="protein sequence ID" value="KAK8120926.1"/>
    <property type="molecule type" value="Genomic_DNA"/>
</dbReference>
<feature type="transmembrane region" description="Helical" evidence="15">
    <location>
        <begin position="814"/>
        <end position="847"/>
    </location>
</feature>
<dbReference type="InterPro" id="IPR003439">
    <property type="entry name" value="ABC_transporter-like_ATP-bd"/>
</dbReference>
<reference evidence="17 18" key="1">
    <citation type="submission" date="2023-01" db="EMBL/GenBank/DDBJ databases">
        <title>Analysis of 21 Apiospora genomes using comparative genomics revels a genus with tremendous synthesis potential of carbohydrate active enzymes and secondary metabolites.</title>
        <authorList>
            <person name="Sorensen T."/>
        </authorList>
    </citation>
    <scope>NUCLEOTIDE SEQUENCE [LARGE SCALE GENOMIC DNA]</scope>
    <source>
        <strain evidence="17 18">CBS 117206</strain>
    </source>
</reference>
<dbReference type="GO" id="GO:0140359">
    <property type="term" value="F:ABC-type transporter activity"/>
    <property type="evidence" value="ECO:0007669"/>
    <property type="project" value="InterPro"/>
</dbReference>
<feature type="region of interest" description="Disordered" evidence="14">
    <location>
        <begin position="87"/>
        <end position="137"/>
    </location>
</feature>
<feature type="transmembrane region" description="Helical" evidence="15">
    <location>
        <begin position="1313"/>
        <end position="1341"/>
    </location>
</feature>
<feature type="domain" description="ABC transporter" evidence="16">
    <location>
        <begin position="205"/>
        <end position="449"/>
    </location>
</feature>
<dbReference type="InterPro" id="IPR034003">
    <property type="entry name" value="ABCG_PDR_2"/>
</dbReference>
<protein>
    <recommendedName>
        <fullName evidence="13">ABC multidrug transporter atrF</fullName>
    </recommendedName>
</protein>
<comment type="caution">
    <text evidence="17">The sequence shown here is derived from an EMBL/GenBank/DDBJ whole genome shotgun (WGS) entry which is preliminary data.</text>
</comment>
<feature type="region of interest" description="Disordered" evidence="14">
    <location>
        <begin position="1"/>
        <end position="41"/>
    </location>
</feature>
<keyword evidence="4" id="KW-1003">Cell membrane</keyword>
<keyword evidence="3" id="KW-0813">Transport</keyword>
<dbReference type="SUPFAM" id="SSF52540">
    <property type="entry name" value="P-loop containing nucleoside triphosphate hydrolases"/>
    <property type="match status" value="2"/>
</dbReference>
<dbReference type="Pfam" id="PF01061">
    <property type="entry name" value="ABC2_membrane"/>
    <property type="match status" value="2"/>
</dbReference>
<evidence type="ECO:0000256" key="11">
    <source>
        <dbReference type="ARBA" id="ARBA00023180"/>
    </source>
</evidence>
<evidence type="ECO:0000256" key="13">
    <source>
        <dbReference type="ARBA" id="ARBA00069001"/>
    </source>
</evidence>
<dbReference type="GO" id="GO:0016887">
    <property type="term" value="F:ATP hydrolysis activity"/>
    <property type="evidence" value="ECO:0007669"/>
    <property type="project" value="InterPro"/>
</dbReference>
<evidence type="ECO:0000256" key="5">
    <source>
        <dbReference type="ARBA" id="ARBA00022692"/>
    </source>
</evidence>
<evidence type="ECO:0000256" key="7">
    <source>
        <dbReference type="ARBA" id="ARBA00022741"/>
    </source>
</evidence>
<evidence type="ECO:0000313" key="18">
    <source>
        <dbReference type="Proteomes" id="UP001392437"/>
    </source>
</evidence>
<dbReference type="Pfam" id="PF00005">
    <property type="entry name" value="ABC_tran"/>
    <property type="match status" value="2"/>
</dbReference>
<dbReference type="Proteomes" id="UP001392437">
    <property type="component" value="Unassembled WGS sequence"/>
</dbReference>
<feature type="transmembrane region" description="Helical" evidence="15">
    <location>
        <begin position="1353"/>
        <end position="1372"/>
    </location>
</feature>
<dbReference type="Pfam" id="PF06422">
    <property type="entry name" value="PDR_CDR"/>
    <property type="match status" value="1"/>
</dbReference>
<feature type="transmembrane region" description="Helical" evidence="15">
    <location>
        <begin position="1508"/>
        <end position="1527"/>
    </location>
</feature>
<dbReference type="SMART" id="SM00382">
    <property type="entry name" value="AAA"/>
    <property type="match status" value="2"/>
</dbReference>
<feature type="transmembrane region" description="Helical" evidence="15">
    <location>
        <begin position="672"/>
        <end position="690"/>
    </location>
</feature>
<evidence type="ECO:0000256" key="3">
    <source>
        <dbReference type="ARBA" id="ARBA00022448"/>
    </source>
</evidence>
<keyword evidence="8" id="KW-0067">ATP-binding</keyword>
<dbReference type="InterPro" id="IPR027417">
    <property type="entry name" value="P-loop_NTPase"/>
</dbReference>
<accession>A0AAW0R0Y3</accession>
<evidence type="ECO:0000259" key="16">
    <source>
        <dbReference type="PROSITE" id="PS50893"/>
    </source>
</evidence>
<keyword evidence="11" id="KW-0325">Glycoprotein</keyword>
<evidence type="ECO:0000256" key="15">
    <source>
        <dbReference type="SAM" id="Phobius"/>
    </source>
</evidence>
<dbReference type="GO" id="GO:0005886">
    <property type="term" value="C:plasma membrane"/>
    <property type="evidence" value="ECO:0007669"/>
    <property type="project" value="UniProtKB-SubCell"/>
</dbReference>
<evidence type="ECO:0000256" key="1">
    <source>
        <dbReference type="ARBA" id="ARBA00004651"/>
    </source>
</evidence>
<feature type="transmembrane region" description="Helical" evidence="15">
    <location>
        <begin position="593"/>
        <end position="609"/>
    </location>
</feature>
<feature type="transmembrane region" description="Helical" evidence="15">
    <location>
        <begin position="562"/>
        <end position="581"/>
    </location>
</feature>
<name>A0AAW0R0Y3_9PEZI</name>
<dbReference type="InterPro" id="IPR003593">
    <property type="entry name" value="AAA+_ATPase"/>
</dbReference>
<comment type="catalytic activity">
    <reaction evidence="12">
        <text>voriconazole(in) + ATP + H2O = voriconazole(out) + ADP + phosphate + H(+)</text>
        <dbReference type="Rhea" id="RHEA:61912"/>
        <dbReference type="ChEBI" id="CHEBI:10023"/>
        <dbReference type="ChEBI" id="CHEBI:15377"/>
        <dbReference type="ChEBI" id="CHEBI:15378"/>
        <dbReference type="ChEBI" id="CHEBI:30616"/>
        <dbReference type="ChEBI" id="CHEBI:43474"/>
        <dbReference type="ChEBI" id="CHEBI:456216"/>
    </reaction>
    <physiologicalReaction direction="left-to-right" evidence="12">
        <dbReference type="Rhea" id="RHEA:61913"/>
    </physiologicalReaction>
</comment>
<evidence type="ECO:0000256" key="2">
    <source>
        <dbReference type="ARBA" id="ARBA00006012"/>
    </source>
</evidence>
<gene>
    <name evidence="17" type="ORF">PG999_005046</name>
</gene>
<keyword evidence="18" id="KW-1185">Reference proteome</keyword>
<feature type="transmembrane region" description="Helical" evidence="15">
    <location>
        <begin position="702"/>
        <end position="722"/>
    </location>
</feature>
<dbReference type="Gene3D" id="3.40.50.300">
    <property type="entry name" value="P-loop containing nucleotide triphosphate hydrolases"/>
    <property type="match status" value="2"/>
</dbReference>
<sequence>MWGHPMDQNALRRTESGMQPQQLHREGIPSGAPTDALPFGSESAMHVTGVDDPTAAGTWGERDVGGFNQQEAKEEFEALRNNLNHLQRTRTQETQASKLAKTRSQGDKALSRTQTRQSTAGSHATNDPDVEAGEAEDDVDADFELSDFMREGHFEKRTDDGSAKKVGVLYKNLTVKGVGSATALVRTVPDAVIGTFGPDLYRLITRLVPSLAFGKRTTRTLINDFTGCVRDGEMMLVLGRPGAGCSTFLKAISNNRKSYASVEGEVSYGGISAEKQHKMYRGEVNYNPEDDLHFAPLSVWQTLTFALMNKTKNDARDEVSIIATALLKIFGISHTKHTAVGDEYTRGVSGGERKRVSIAETLASKSTVMTWDNSTRGLDASTALDYARSLRIMTDISNRTTLVTLYQAGEGIYELMDKVLVIDQGREIFSGPAKEAKQYFIDLGFECPERQTTADFLTAVTDPIERRFRPGLEAKAPKSPEELESAFRHSPHYKKLLADVADYEAHLERTNYDDTKKFEGAVQESKSKMVSKKSPYTVSFPRQVIACTKREFWLLLGDRTSLYTKLFIIISNGLIVGSLFYNQPANTAGNFSRGGAIFFSILFLGWLQLSELMKAVSGRAVAARHEEYAFYRPSAVSIARVIQDIPVIAVQVCIFGLIMYFMTNLDIDAGKFWIYLLFIFTNTLMITALYRAFASLSPEIDTAVRFSGIALNLLVIYTGYVIPKTQLLGDYIWFGWLYWINPVAYSFESVISNEFSGKTIECAPSQLVPQGPGILPEYQGCATTGASVNARSVAGSDYIGASFGYSRSHLWRNFGVVIAFAVLYILVTVVATELFDFSNGGGGALVFKKSRRSKKQAQRLSSPDDEEKKAGSGPGSGTSSTEASGSPRTPNEEDEDMAKLSRSDSIFTWRDVEYTVPYMGGERKLLNNVNGYAKPGVMVALMGASGAGKTTLLNTLAQRQKMGVVAGEMFVDGRPLGPDFQRNTGFCLQGDLHDGTQTIREAIEFSALLRQAVSIPRSEKIAYVDKIIDLLELNELQDAIISSLGVEQRKRLTIGVELAAKPSLLLFLDEPTSGLDSQSAYSIVRFLKKLSRAGQAIVCTIHQPSSVLLQQFDMVLALNPGGNTFYFGPIGEGGKDIVKYFADRGATCPPDKNIAEFILETAARPHKKPDGTKVKWNEEWRNSEQAEAVIEEIDGLKQVRSRASQPEQPSKEQELEFAAPVWLQTTELTKRIFRQYWRDPSYLYGKFFTSVIMGIFNGFTFWQLGYSIQDMQNRMFTCFLIITIPATVVNAVVPKFFGNMALWQAREYPSRIYGWFAFCTANVVAEIPAAIVSGFLYWVLWYWATGLPTESSVSGYSFLMTILFFLFMNSWGQWICAFAPSFTVISNVLPFFFVMFGLFNGVVRPYSELPVFWRYWMYWVNPSTYWISGMLAATLDGSPVECAPMEAAQFDAPPGQSCGTYAGAFAESAGGRLLNPNATAGCMYCPYTSGNQYLTTLNIEAGQKWRDFGIFLAFCISNWFLVYFFIYTVRVRGWSFGLGYVFGGLGKLAGLVKKPFARKKNEESKSKSEE</sequence>
<feature type="transmembrane region" description="Helical" evidence="15">
    <location>
        <begin position="641"/>
        <end position="660"/>
    </location>
</feature>
<dbReference type="InterPro" id="IPR010929">
    <property type="entry name" value="PDR_CDR_ABC"/>
</dbReference>
<dbReference type="PANTHER" id="PTHR19241">
    <property type="entry name" value="ATP-BINDING CASSETTE TRANSPORTER"/>
    <property type="match status" value="1"/>
</dbReference>
<keyword evidence="5 15" id="KW-0812">Transmembrane</keyword>
<keyword evidence="6" id="KW-0677">Repeat</keyword>
<feature type="compositionally biased region" description="Polar residues" evidence="14">
    <location>
        <begin position="111"/>
        <end position="125"/>
    </location>
</feature>
<evidence type="ECO:0000313" key="17">
    <source>
        <dbReference type="EMBL" id="KAK8120926.1"/>
    </source>
</evidence>
<dbReference type="InterPro" id="IPR034001">
    <property type="entry name" value="ABCG_PDR_1"/>
</dbReference>
<comment type="subcellular location">
    <subcellularLocation>
        <location evidence="1">Cell membrane</location>
        <topology evidence="1">Multi-pass membrane protein</topology>
    </subcellularLocation>
</comment>
<dbReference type="InterPro" id="IPR017871">
    <property type="entry name" value="ABC_transporter-like_CS"/>
</dbReference>
<evidence type="ECO:0000256" key="14">
    <source>
        <dbReference type="SAM" id="MobiDB-lite"/>
    </source>
</evidence>
<dbReference type="Pfam" id="PF14510">
    <property type="entry name" value="ABC_trans_N"/>
    <property type="match status" value="1"/>
</dbReference>
<feature type="transmembrane region" description="Helical" evidence="15">
    <location>
        <begin position="1384"/>
        <end position="1403"/>
    </location>
</feature>